<reference evidence="8" key="10">
    <citation type="submission" date="2023-09" db="EMBL/GenBank/DDBJ databases">
        <title>Epidemiological, serological and virological analysis of an outbreak of Elephant endotheliotropic hemorrhagic disease in Switzerland.</title>
        <authorList>
            <person name="Ackermann M."/>
            <person name="Kubacki J."/>
            <person name="Hatt J.-M."/>
            <person name="Schetle N."/>
            <person name="Steinmetz H."/>
            <person name="Heaggans-Ebbesen S.Y."/>
            <person name="Hayward G.S."/>
        </authorList>
    </citation>
    <scope>NUCLEOTIDE SEQUENCE</scope>
    <source>
        <strain evidence="8">Umesh</strain>
    </source>
</reference>
<keyword evidence="1" id="KW-1133">Transmembrane helix</keyword>
<reference evidence="3" key="4">
    <citation type="journal article" date="2016" name="MSphere">
        <title>Complete Genome Sequence of Elephant Endotheliotropic Herpesvirus 4, the First Example of a GC-Rich Branch Proboscivirus.</title>
        <authorList>
            <person name="Ling P.D."/>
            <person name="Long S.Y."/>
            <person name="Fuery A."/>
            <person name="Peng R.S."/>
            <person name="Heaggans S.Y."/>
            <person name="Qin X."/>
            <person name="Worley K.C."/>
            <person name="Dugan S."/>
            <person name="Hayward G.S."/>
        </authorList>
    </citation>
    <scope>NUCLEOTIDE SEQUENCE</scope>
    <source>
        <strain evidence="3">IP91 Thirunelli1</strain>
    </source>
</reference>
<accession>M1R9W5</accession>
<dbReference type="Proteomes" id="UP000157603">
    <property type="component" value="Segment"/>
</dbReference>
<evidence type="ECO:0000313" key="2">
    <source>
        <dbReference type="EMBL" id="AGG16057.1"/>
    </source>
</evidence>
<evidence type="ECO:0000313" key="9">
    <source>
        <dbReference type="Proteomes" id="UP000157603"/>
    </source>
</evidence>
<reference evidence="2 9" key="1">
    <citation type="journal article" date="2013" name="Genome Announc.">
        <title>Complete Genome Sequence of Elephant Endotheliotropic Herpesvirus 1A.</title>
        <authorList>
            <person name="Ling P.D."/>
            <person name="Reid J.G."/>
            <person name="Qin X."/>
            <person name="Muzny D.M."/>
            <person name="Gibbs R."/>
            <person name="Petrosino J."/>
            <person name="Peng R."/>
            <person name="Zong J.C."/>
            <person name="Heaggans S.Y."/>
            <person name="Hayward G.S."/>
        </authorList>
    </citation>
    <scope>NUCLEOTIDE SEQUENCE [LARGE SCALE GENOMIC DNA]</scope>
    <source>
        <strain evidence="7">IP143 Kozhikode l</strain>
        <strain evidence="6">IP164 Muthanga2</strain>
        <strain evidence="5">IP165 Thirunelli2</strain>
        <strain evidence="4">IP43 Chellama Vandalur</strain>
        <strain evidence="3">IP91 Thirunelli1</strain>
        <strain evidence="2">Kimba NAP23</strain>
        <strain evidence="8">Umesh</strain>
    </source>
</reference>
<evidence type="ECO:0000313" key="8">
    <source>
        <dbReference type="EMBL" id="WNZ34515.1"/>
    </source>
</evidence>
<reference evidence="6" key="9">
    <citation type="submission" date="2019-08" db="EMBL/GenBank/DDBJ databases">
        <title>Annotated Complete DNA Sequences of Six EEHV1A Genomes from Lethal HD Cases in Young Asian Elephants in India.</title>
        <authorList>
            <person name="Krishnankutty S.P."/>
            <person name="Zachariah A."/>
            <person name="Maheswari U."/>
            <person name="Heaggans S.Y."/>
            <person name="Muraleedharan M."/>
            <person name="Velayutham D."/>
            <person name="Santhosh S."/>
            <person name="Hayward G.S."/>
        </authorList>
    </citation>
    <scope>NUCLEOTIDE SEQUENCE</scope>
    <source>
        <strain evidence="6">IP164 Muthanga2</strain>
    </source>
</reference>
<reference evidence="2" key="3">
    <citation type="submission" date="2013-02" db="EMBL/GenBank/DDBJ databases">
        <authorList>
            <person name="Zong J.-C."/>
            <person name="Heaggans S.Y."/>
            <person name="Hayward G.S."/>
        </authorList>
    </citation>
    <scope>NUCLEOTIDE SEQUENCE</scope>
    <source>
        <strain evidence="2">Kimba NAP23</strain>
    </source>
</reference>
<keyword evidence="1" id="KW-0812">Transmembrane</keyword>
<reference evidence="2" key="5">
    <citation type="journal article" date="2016" name="MSphere">
        <title>Comparison of the Gene Coding Contents and Other Unusual Features of the GC-Rich and AT-Rich Branch Probosciviruses.</title>
        <authorList>
            <person name="Ling P.D."/>
            <person name="Long S.Y."/>
            <person name="Zong J.C."/>
            <person name="Heaggans S.Y."/>
            <person name="Qin X."/>
            <person name="Hayward G.S."/>
        </authorList>
    </citation>
    <scope>NUCLEOTIDE SEQUENCE</scope>
    <source>
        <strain evidence="7">IP143 Kozhikode l</strain>
        <strain evidence="6">IP164 Muthanga2</strain>
        <strain evidence="5">IP165 Thirunelli2</strain>
        <strain evidence="4">IP43 Chellama Vandalur</strain>
        <strain evidence="2">Kimba NAP23</strain>
        <strain evidence="8">Umesh</strain>
    </source>
</reference>
<protein>
    <submittedName>
        <fullName evidence="2">Protein E33A</fullName>
    </submittedName>
</protein>
<reference evidence="3" key="11">
    <citation type="journal article" name="PLoS ONE">
        <title>Extended genotypic evaluation and comparison of twenty-two cases of lethal EEHV1 hemorrhagic disease in wild and captive Asian elephants in India.</title>
        <authorList>
            <person name="Zachariah A."/>
            <person name="Sajesh P.K."/>
            <person name="Santhosh S."/>
            <person name="Bathrachalam C."/>
            <person name="Megha M."/>
            <person name="Pandiyan J."/>
            <person name="Jishnu M."/>
            <person name="Kobragade R.S."/>
            <person name="Long S.Y."/>
            <person name="Zong J.-C."/>
            <person name="Latimer E.M."/>
            <person name="Heaggans S.Y."/>
            <person name="Hayward G.S."/>
        </authorList>
    </citation>
    <scope>NUCLEOTIDE SEQUENCE</scope>
    <source>
        <strain evidence="7">IP143 Kozhikode l</strain>
        <strain evidence="6">IP164 Muthanga2</strain>
        <strain evidence="5">IP165 Thirunelli2</strain>
        <strain evidence="4">IP43 Chellama Vandalur</strain>
        <strain evidence="3">IP91 Thirunelli1</strain>
    </source>
</reference>
<reference evidence="3" key="2">
    <citation type="journal article" date="2013" name="J. Wildl. Dis.">
        <title>Fatal herpesvirus hemorrhagic disease in wild and orphan asian elephants in southern India.</title>
        <authorList>
            <person name="Zachariah A."/>
            <person name="Zong J.-C."/>
            <person name="Long S.Y."/>
            <person name="Latimer E.M."/>
            <person name="Heaggans S.Y."/>
            <person name="Richman L.K."/>
            <person name="Hayward G.S."/>
        </authorList>
    </citation>
    <scope>NUCLEOTIDE SEQUENCE</scope>
    <source>
        <strain evidence="7">IP143 Kozhikode l</strain>
        <strain evidence="6">IP164 Muthanga2</strain>
        <strain evidence="5">IP165 Thirunelli2</strain>
        <strain evidence="4">IP43 Chellama Vandalur</strain>
        <strain evidence="3">IP91 Thirunelli1</strain>
    </source>
</reference>
<feature type="transmembrane region" description="Helical" evidence="1">
    <location>
        <begin position="24"/>
        <end position="55"/>
    </location>
</feature>
<evidence type="ECO:0000256" key="1">
    <source>
        <dbReference type="SAM" id="Phobius"/>
    </source>
</evidence>
<dbReference type="EMBL" id="MN366292">
    <property type="protein sequence ID" value="QOE74801.1"/>
    <property type="molecule type" value="Genomic_DNA"/>
</dbReference>
<evidence type="ECO:0000313" key="7">
    <source>
        <dbReference type="EMBL" id="QOE75039.1"/>
    </source>
</evidence>
<organism evidence="2 9">
    <name type="scientific">Elephant endotheliotropic herpesvirus 1A</name>
    <dbReference type="NCBI Taxonomy" id="759753"/>
    <lineage>
        <taxon>Viruses</taxon>
        <taxon>Duplodnaviria</taxon>
        <taxon>Heunggongvirae</taxon>
        <taxon>Peploviricota</taxon>
        <taxon>Herviviricetes</taxon>
        <taxon>Herpesvirales</taxon>
        <taxon>Orthoherpesviridae</taxon>
        <taxon>Betaherpesvirinae</taxon>
        <taxon>Proboscivirus</taxon>
        <taxon>Proboscivirus elephantidbeta1</taxon>
        <taxon>Elephantid herpesvirus 1</taxon>
    </lineage>
</organism>
<evidence type="ECO:0000313" key="5">
    <source>
        <dbReference type="EMBL" id="QOE74801.1"/>
    </source>
</evidence>
<dbReference type="EMBL" id="MN366294">
    <property type="protein sequence ID" value="QOE75039.1"/>
    <property type="molecule type" value="Genomic_DNA"/>
</dbReference>
<gene>
    <name evidence="2" type="primary">E33A</name>
</gene>
<dbReference type="EMBL" id="MN366290">
    <property type="protein sequence ID" value="QOE74565.1"/>
    <property type="molecule type" value="Genomic_DNA"/>
</dbReference>
<name>M1R9W5_ELHV1</name>
<evidence type="ECO:0000313" key="4">
    <source>
        <dbReference type="EMBL" id="QOE74682.1"/>
    </source>
</evidence>
<sequence length="79" mass="9381">MCKKPVRVSNTRVVSAFVDRSCTYTWLIILMAYVFTLIVIDLCWFMYCIIAFGLFSRNPEFTFTEYPFTNFYTNCTLDQ</sequence>
<evidence type="ECO:0000313" key="3">
    <source>
        <dbReference type="EMBL" id="QOE74565.1"/>
    </source>
</evidence>
<dbReference type="EMBL" id="MN366293">
    <property type="protein sequence ID" value="QOE74918.1"/>
    <property type="molecule type" value="Genomic_DNA"/>
</dbReference>
<dbReference type="EMBL" id="KC618527">
    <property type="protein sequence ID" value="AGG16057.1"/>
    <property type="molecule type" value="Genomic_DNA"/>
</dbReference>
<reference evidence="4" key="7">
    <citation type="submission" date="2019-08" db="EMBL/GenBank/DDBJ databases">
        <title>Annotated Complete DNA Sequences of Six EEHV1A Genomes from Lethal HD Cases in Young Asian Elephants from India.</title>
        <authorList>
            <person name="Krishnankutty S.P."/>
            <person name="Zachariah A."/>
            <person name="Maheswari U."/>
            <person name="Heaggans S.Y."/>
            <person name="Muraleedharan M."/>
            <person name="Velayutham D."/>
            <person name="Santhosh S."/>
            <person name="Hayward G.S."/>
        </authorList>
    </citation>
    <scope>NUCLEOTIDE SEQUENCE</scope>
    <source>
        <strain evidence="7">IP143 Kozhikode l</strain>
        <strain evidence="5">IP165 Thirunelli2</strain>
        <strain evidence="4">IP43 Chellama Vandalur</strain>
    </source>
</reference>
<dbReference type="EMBL" id="MN366291">
    <property type="protein sequence ID" value="QOE74682.1"/>
    <property type="molecule type" value="Genomic_DNA"/>
</dbReference>
<dbReference type="EMBL" id="OR543011">
    <property type="protein sequence ID" value="WNZ34515.1"/>
    <property type="molecule type" value="Genomic_DNA"/>
</dbReference>
<keyword evidence="1" id="KW-0472">Membrane</keyword>
<proteinExistence type="predicted"/>
<evidence type="ECO:0000313" key="6">
    <source>
        <dbReference type="EMBL" id="QOE74918.1"/>
    </source>
</evidence>
<reference evidence="8" key="6">
    <citation type="journal article" date="2017" name="PLoS ONE">
        <title>Identification of shedders of elephant endotheliotropic herpesviruses among Asian elephants (Elephas maximus) in Switzerland.</title>
        <authorList>
            <person name="Ackermann M."/>
            <person name="Hatt J.M."/>
            <person name="Schetle N."/>
            <person name="Steinmetz H."/>
        </authorList>
    </citation>
    <scope>NUCLEOTIDE SEQUENCE</scope>
    <source>
        <strain evidence="8">Umesh</strain>
    </source>
</reference>
<reference evidence="3" key="8">
    <citation type="submission" date="2019-08" db="EMBL/GenBank/DDBJ databases">
        <title>Annotated Complete DNA Sequences of Six EEHV1A Genomes from Lethal HD cases in Young Asian Elephants from India.</title>
        <authorList>
            <person name="Krishnankutty S.P."/>
            <person name="Zachariah A."/>
            <person name="Maheswari U."/>
            <person name="Heaggans S.Y."/>
            <person name="Muraleedharan M."/>
            <person name="Velayutham D."/>
            <person name="Santhosh S."/>
            <person name="Hayward G.S."/>
        </authorList>
    </citation>
    <scope>NUCLEOTIDE SEQUENCE</scope>
    <source>
        <strain evidence="3">IP91 Thirunelli1</strain>
    </source>
</reference>